<dbReference type="OrthoDB" id="3795015at2759"/>
<feature type="compositionally biased region" description="Basic and acidic residues" evidence="1">
    <location>
        <begin position="314"/>
        <end position="332"/>
    </location>
</feature>
<name>A0A6A5YJK8_9PLEO</name>
<gene>
    <name evidence="4" type="ORF">BDV96DRAFT_303591</name>
</gene>
<feature type="region of interest" description="Disordered" evidence="1">
    <location>
        <begin position="286"/>
        <end position="369"/>
    </location>
</feature>
<feature type="chain" id="PRO_5025358419" description="Mid2 domain-containing protein" evidence="3">
    <location>
        <begin position="23"/>
        <end position="369"/>
    </location>
</feature>
<feature type="region of interest" description="Disordered" evidence="1">
    <location>
        <begin position="181"/>
        <end position="216"/>
    </location>
</feature>
<protein>
    <recommendedName>
        <fullName evidence="6">Mid2 domain-containing protein</fullName>
    </recommendedName>
</protein>
<accession>A0A6A5YJK8</accession>
<keyword evidence="3" id="KW-0732">Signal</keyword>
<keyword evidence="2" id="KW-0472">Membrane</keyword>
<sequence length="369" mass="39578">MVQLLKVFYLAILFSASSLISGAPNIQEKLLITTPPTAQTAHCANANLLRRQKCSYGQCGTECLSQGAFCCGPAGTLATSPYWVCDNGACITSVRGTTGVVDCFDPDNASGTTQSCIDLSATSTCNPTDRCFTCDSEAPWCRWETYIAPNSPTLRWFSCVETRLPDTTFLAATITAHPSNTLHTSSHTSIRSTLSSQPTTFSTTTQTPTNSSSNAHGEALSTGAIIGISIGGGIAVAGSVAIIAYCCLRKRKAATPPPPELATTEQPTVQQDPIEIADSRQYTHSELNSTTAYSPRSQPATPFTASEGYNRNIAEVDRWRDGTAHKTSDFPDKINYVAQSPRELPADHADVRDSWGRGDDRQHMSPHAQ</sequence>
<proteinExistence type="predicted"/>
<evidence type="ECO:0000256" key="3">
    <source>
        <dbReference type="SAM" id="SignalP"/>
    </source>
</evidence>
<feature type="transmembrane region" description="Helical" evidence="2">
    <location>
        <begin position="224"/>
        <end position="248"/>
    </location>
</feature>
<evidence type="ECO:0000313" key="5">
    <source>
        <dbReference type="Proteomes" id="UP000799770"/>
    </source>
</evidence>
<evidence type="ECO:0008006" key="6">
    <source>
        <dbReference type="Google" id="ProtNLM"/>
    </source>
</evidence>
<reference evidence="4" key="1">
    <citation type="journal article" date="2020" name="Stud. Mycol.">
        <title>101 Dothideomycetes genomes: a test case for predicting lifestyles and emergence of pathogens.</title>
        <authorList>
            <person name="Haridas S."/>
            <person name="Albert R."/>
            <person name="Binder M."/>
            <person name="Bloem J."/>
            <person name="Labutti K."/>
            <person name="Salamov A."/>
            <person name="Andreopoulos B."/>
            <person name="Baker S."/>
            <person name="Barry K."/>
            <person name="Bills G."/>
            <person name="Bluhm B."/>
            <person name="Cannon C."/>
            <person name="Castanera R."/>
            <person name="Culley D."/>
            <person name="Daum C."/>
            <person name="Ezra D."/>
            <person name="Gonzalez J."/>
            <person name="Henrissat B."/>
            <person name="Kuo A."/>
            <person name="Liang C."/>
            <person name="Lipzen A."/>
            <person name="Lutzoni F."/>
            <person name="Magnuson J."/>
            <person name="Mondo S."/>
            <person name="Nolan M."/>
            <person name="Ohm R."/>
            <person name="Pangilinan J."/>
            <person name="Park H.-J."/>
            <person name="Ramirez L."/>
            <person name="Alfaro M."/>
            <person name="Sun H."/>
            <person name="Tritt A."/>
            <person name="Yoshinaga Y."/>
            <person name="Zwiers L.-H."/>
            <person name="Turgeon B."/>
            <person name="Goodwin S."/>
            <person name="Spatafora J."/>
            <person name="Crous P."/>
            <person name="Grigoriev I."/>
        </authorList>
    </citation>
    <scope>NUCLEOTIDE SEQUENCE</scope>
    <source>
        <strain evidence="4">CBS 627.86</strain>
    </source>
</reference>
<evidence type="ECO:0000313" key="4">
    <source>
        <dbReference type="EMBL" id="KAF2107286.1"/>
    </source>
</evidence>
<dbReference type="Proteomes" id="UP000799770">
    <property type="component" value="Unassembled WGS sequence"/>
</dbReference>
<keyword evidence="5" id="KW-1185">Reference proteome</keyword>
<evidence type="ECO:0000256" key="2">
    <source>
        <dbReference type="SAM" id="Phobius"/>
    </source>
</evidence>
<feature type="compositionally biased region" description="Low complexity" evidence="1">
    <location>
        <begin position="181"/>
        <end position="214"/>
    </location>
</feature>
<feature type="compositionally biased region" description="Basic and acidic residues" evidence="1">
    <location>
        <begin position="344"/>
        <end position="363"/>
    </location>
</feature>
<organism evidence="4 5">
    <name type="scientific">Lophiotrema nucula</name>
    <dbReference type="NCBI Taxonomy" id="690887"/>
    <lineage>
        <taxon>Eukaryota</taxon>
        <taxon>Fungi</taxon>
        <taxon>Dikarya</taxon>
        <taxon>Ascomycota</taxon>
        <taxon>Pezizomycotina</taxon>
        <taxon>Dothideomycetes</taxon>
        <taxon>Pleosporomycetidae</taxon>
        <taxon>Pleosporales</taxon>
        <taxon>Lophiotremataceae</taxon>
        <taxon>Lophiotrema</taxon>
    </lineage>
</organism>
<feature type="compositionally biased region" description="Polar residues" evidence="1">
    <location>
        <begin position="286"/>
        <end position="309"/>
    </location>
</feature>
<keyword evidence="2" id="KW-0812">Transmembrane</keyword>
<dbReference type="AlphaFoldDB" id="A0A6A5YJK8"/>
<dbReference type="EMBL" id="ML977355">
    <property type="protein sequence ID" value="KAF2107286.1"/>
    <property type="molecule type" value="Genomic_DNA"/>
</dbReference>
<keyword evidence="2" id="KW-1133">Transmembrane helix</keyword>
<evidence type="ECO:0000256" key="1">
    <source>
        <dbReference type="SAM" id="MobiDB-lite"/>
    </source>
</evidence>
<feature type="signal peptide" evidence="3">
    <location>
        <begin position="1"/>
        <end position="22"/>
    </location>
</feature>